<dbReference type="OrthoDB" id="1933776at2"/>
<dbReference type="PANTHER" id="PTHR43711">
    <property type="entry name" value="TWO-COMPONENT HISTIDINE KINASE"/>
    <property type="match status" value="1"/>
</dbReference>
<dbReference type="SUPFAM" id="SSF47384">
    <property type="entry name" value="Homodimeric domain of signal transducing histidine kinase"/>
    <property type="match status" value="1"/>
</dbReference>
<gene>
    <name evidence="9" type="ORF">CRP01_12755</name>
</gene>
<dbReference type="Gene3D" id="1.10.287.130">
    <property type="match status" value="1"/>
</dbReference>
<keyword evidence="7" id="KW-0472">Membrane</keyword>
<keyword evidence="7" id="KW-1133">Transmembrane helix</keyword>
<accession>A0A2D0ND57</accession>
<dbReference type="AlphaFoldDB" id="A0A2D0ND57"/>
<evidence type="ECO:0000313" key="9">
    <source>
        <dbReference type="EMBL" id="PHN06432.1"/>
    </source>
</evidence>
<keyword evidence="6" id="KW-0902">Two-component regulatory system</keyword>
<dbReference type="InterPro" id="IPR003594">
    <property type="entry name" value="HATPase_dom"/>
</dbReference>
<organism evidence="9 10">
    <name type="scientific">Flavilitoribacter nigricans (strain ATCC 23147 / DSM 23189 / NBRC 102662 / NCIMB 1420 / SS-2)</name>
    <name type="common">Lewinella nigricans</name>
    <dbReference type="NCBI Taxonomy" id="1122177"/>
    <lineage>
        <taxon>Bacteria</taxon>
        <taxon>Pseudomonadati</taxon>
        <taxon>Bacteroidota</taxon>
        <taxon>Saprospiria</taxon>
        <taxon>Saprospirales</taxon>
        <taxon>Lewinellaceae</taxon>
        <taxon>Flavilitoribacter</taxon>
    </lineage>
</organism>
<comment type="caution">
    <text evidence="9">The sequence shown here is derived from an EMBL/GenBank/DDBJ whole genome shotgun (WGS) entry which is preliminary data.</text>
</comment>
<keyword evidence="3" id="KW-0597">Phosphoprotein</keyword>
<keyword evidence="7" id="KW-0812">Transmembrane</keyword>
<dbReference type="EMBL" id="PDUD01000018">
    <property type="protein sequence ID" value="PHN06432.1"/>
    <property type="molecule type" value="Genomic_DNA"/>
</dbReference>
<evidence type="ECO:0000313" key="10">
    <source>
        <dbReference type="Proteomes" id="UP000223913"/>
    </source>
</evidence>
<dbReference type="InterPro" id="IPR005467">
    <property type="entry name" value="His_kinase_dom"/>
</dbReference>
<keyword evidence="5" id="KW-0418">Kinase</keyword>
<feature type="domain" description="Histidine kinase" evidence="8">
    <location>
        <begin position="207"/>
        <end position="426"/>
    </location>
</feature>
<dbReference type="InterPro" id="IPR050736">
    <property type="entry name" value="Sensor_HK_Regulatory"/>
</dbReference>
<dbReference type="InterPro" id="IPR036890">
    <property type="entry name" value="HATPase_C_sf"/>
</dbReference>
<dbReference type="Pfam" id="PF02518">
    <property type="entry name" value="HATPase_c"/>
    <property type="match status" value="1"/>
</dbReference>
<dbReference type="SMART" id="SM00388">
    <property type="entry name" value="HisKA"/>
    <property type="match status" value="1"/>
</dbReference>
<protein>
    <recommendedName>
        <fullName evidence="2">histidine kinase</fullName>
        <ecNumber evidence="2">2.7.13.3</ecNumber>
    </recommendedName>
</protein>
<dbReference type="PRINTS" id="PR00344">
    <property type="entry name" value="BCTRLSENSOR"/>
</dbReference>
<dbReference type="SUPFAM" id="SSF55874">
    <property type="entry name" value="ATPase domain of HSP90 chaperone/DNA topoisomerase II/histidine kinase"/>
    <property type="match status" value="1"/>
</dbReference>
<dbReference type="CDD" id="cd00075">
    <property type="entry name" value="HATPase"/>
    <property type="match status" value="1"/>
</dbReference>
<dbReference type="PROSITE" id="PS50109">
    <property type="entry name" value="HIS_KIN"/>
    <property type="match status" value="1"/>
</dbReference>
<evidence type="ECO:0000256" key="2">
    <source>
        <dbReference type="ARBA" id="ARBA00012438"/>
    </source>
</evidence>
<keyword evidence="4" id="KW-0808">Transferase</keyword>
<reference evidence="9 10" key="1">
    <citation type="submission" date="2017-10" db="EMBL/GenBank/DDBJ databases">
        <title>The draft genome sequence of Lewinella nigricans NBRC 102662.</title>
        <authorList>
            <person name="Wang K."/>
        </authorList>
    </citation>
    <scope>NUCLEOTIDE SEQUENCE [LARGE SCALE GENOMIC DNA]</scope>
    <source>
        <strain evidence="9 10">NBRC 102662</strain>
    </source>
</reference>
<evidence type="ECO:0000256" key="3">
    <source>
        <dbReference type="ARBA" id="ARBA00022553"/>
    </source>
</evidence>
<dbReference type="InterPro" id="IPR036097">
    <property type="entry name" value="HisK_dim/P_sf"/>
</dbReference>
<evidence type="ECO:0000256" key="6">
    <source>
        <dbReference type="ARBA" id="ARBA00023012"/>
    </source>
</evidence>
<evidence type="ECO:0000256" key="7">
    <source>
        <dbReference type="SAM" id="Phobius"/>
    </source>
</evidence>
<dbReference type="EC" id="2.7.13.3" evidence="2"/>
<evidence type="ECO:0000256" key="1">
    <source>
        <dbReference type="ARBA" id="ARBA00000085"/>
    </source>
</evidence>
<proteinExistence type="predicted"/>
<evidence type="ECO:0000256" key="4">
    <source>
        <dbReference type="ARBA" id="ARBA00022679"/>
    </source>
</evidence>
<dbReference type="Gene3D" id="3.30.565.10">
    <property type="entry name" value="Histidine kinase-like ATPase, C-terminal domain"/>
    <property type="match status" value="1"/>
</dbReference>
<evidence type="ECO:0000259" key="8">
    <source>
        <dbReference type="PROSITE" id="PS50109"/>
    </source>
</evidence>
<keyword evidence="10" id="KW-1185">Reference proteome</keyword>
<dbReference type="Pfam" id="PF00512">
    <property type="entry name" value="HisKA"/>
    <property type="match status" value="1"/>
</dbReference>
<dbReference type="GO" id="GO:0000155">
    <property type="term" value="F:phosphorelay sensor kinase activity"/>
    <property type="evidence" value="ECO:0007669"/>
    <property type="project" value="InterPro"/>
</dbReference>
<dbReference type="PANTHER" id="PTHR43711:SF26">
    <property type="entry name" value="SENSOR HISTIDINE KINASE RCSC"/>
    <property type="match status" value="1"/>
</dbReference>
<evidence type="ECO:0000256" key="5">
    <source>
        <dbReference type="ARBA" id="ARBA00022777"/>
    </source>
</evidence>
<dbReference type="CDD" id="cd00082">
    <property type="entry name" value="HisKA"/>
    <property type="match status" value="1"/>
</dbReference>
<comment type="catalytic activity">
    <reaction evidence="1">
        <text>ATP + protein L-histidine = ADP + protein N-phospho-L-histidine.</text>
        <dbReference type="EC" id="2.7.13.3"/>
    </reaction>
</comment>
<dbReference type="FunFam" id="3.30.565.10:FF:000006">
    <property type="entry name" value="Sensor histidine kinase WalK"/>
    <property type="match status" value="1"/>
</dbReference>
<dbReference type="Proteomes" id="UP000223913">
    <property type="component" value="Unassembled WGS sequence"/>
</dbReference>
<dbReference type="InterPro" id="IPR003661">
    <property type="entry name" value="HisK_dim/P_dom"/>
</dbReference>
<name>A0A2D0ND57_FLAN2</name>
<dbReference type="InterPro" id="IPR004358">
    <property type="entry name" value="Sig_transdc_His_kin-like_C"/>
</dbReference>
<dbReference type="SMART" id="SM00387">
    <property type="entry name" value="HATPase_c"/>
    <property type="match status" value="1"/>
</dbReference>
<feature type="transmembrane region" description="Helical" evidence="7">
    <location>
        <begin position="166"/>
        <end position="191"/>
    </location>
</feature>
<feature type="transmembrane region" description="Helical" evidence="7">
    <location>
        <begin position="6"/>
        <end position="25"/>
    </location>
</feature>
<dbReference type="RefSeq" id="WP_099150416.1">
    <property type="nucleotide sequence ID" value="NZ_PDUD01000018.1"/>
</dbReference>
<sequence>MRNWIIVGIVIISLLGLVFVQYSYLRAGLLLERARLDQRMEHLLDEMYLKLVRENNVREMTIRMLVTERNPLASPELILPDRLRDSLHFLIREFLGADSLRMDYAFALTDEDEKHVFVATEDFLSENDTQVSYQRPIGGLAMRACNCRPYFRLHIQNTLNYLVGRLAYLIIPTVIFILFLAICLGLLIYYLDHQRKLDIIKNDFINNLTHELKTPVFSIGMLSRMLKTAVGKGQNEKVEEYATLIEKENEVIKGHVERVLELASLEGRNYQMEKQRLSLHNLIGELLSSFGPQVQARGGKLQPELKAINDWVEVDPVHFRNVIQNLLDNALKYQTDEPFIEISTRDEEDWLVVSVLDRGIGIATDQQQKIFEKFYRVPSGNLHQVKGFGLGLNYVRQIVKAHRGQIKVFSKAGEGSRFEVSLPIPGDYK</sequence>